<feature type="non-terminal residue" evidence="1">
    <location>
        <position position="1"/>
    </location>
</feature>
<dbReference type="OrthoDB" id="2995174at2759"/>
<dbReference type="EMBL" id="KN838578">
    <property type="protein sequence ID" value="KIK03583.1"/>
    <property type="molecule type" value="Genomic_DNA"/>
</dbReference>
<dbReference type="HOGENOM" id="CLU_1870018_0_0_1"/>
<organism evidence="1 2">
    <name type="scientific">Laccaria amethystina LaAM-08-1</name>
    <dbReference type="NCBI Taxonomy" id="1095629"/>
    <lineage>
        <taxon>Eukaryota</taxon>
        <taxon>Fungi</taxon>
        <taxon>Dikarya</taxon>
        <taxon>Basidiomycota</taxon>
        <taxon>Agaricomycotina</taxon>
        <taxon>Agaricomycetes</taxon>
        <taxon>Agaricomycetidae</taxon>
        <taxon>Agaricales</taxon>
        <taxon>Agaricineae</taxon>
        <taxon>Hydnangiaceae</taxon>
        <taxon>Laccaria</taxon>
    </lineage>
</organism>
<evidence type="ECO:0000313" key="1">
    <source>
        <dbReference type="EMBL" id="KIK03583.1"/>
    </source>
</evidence>
<gene>
    <name evidence="1" type="ORF">K443DRAFT_652973</name>
</gene>
<sequence length="137" mass="15741">FAVYSYGGPLEFKNPIYSNDRFIGLILSKSIAPHPPLPRSKSIYAELRALMTPHWQTVAYIVPCPRVRSSRTRLHFLSETITVQESTAFVVANQTVGKRSGGVGFYWGVLNDWPHEQHYVYYRVYDEESVGRLDNIF</sequence>
<reference evidence="2" key="2">
    <citation type="submission" date="2015-01" db="EMBL/GenBank/DDBJ databases">
        <title>Evolutionary Origins and Diversification of the Mycorrhizal Mutualists.</title>
        <authorList>
            <consortium name="DOE Joint Genome Institute"/>
            <consortium name="Mycorrhizal Genomics Consortium"/>
            <person name="Kohler A."/>
            <person name="Kuo A."/>
            <person name="Nagy L.G."/>
            <person name="Floudas D."/>
            <person name="Copeland A."/>
            <person name="Barry K.W."/>
            <person name="Cichocki N."/>
            <person name="Veneault-Fourrey C."/>
            <person name="LaButti K."/>
            <person name="Lindquist E.A."/>
            <person name="Lipzen A."/>
            <person name="Lundell T."/>
            <person name="Morin E."/>
            <person name="Murat C."/>
            <person name="Riley R."/>
            <person name="Ohm R."/>
            <person name="Sun H."/>
            <person name="Tunlid A."/>
            <person name="Henrissat B."/>
            <person name="Grigoriev I.V."/>
            <person name="Hibbett D.S."/>
            <person name="Martin F."/>
        </authorList>
    </citation>
    <scope>NUCLEOTIDE SEQUENCE [LARGE SCALE GENOMIC DNA]</scope>
    <source>
        <strain evidence="2">LaAM-08-1</strain>
    </source>
</reference>
<dbReference type="AlphaFoldDB" id="A0A0C9Y6D0"/>
<reference evidence="1 2" key="1">
    <citation type="submission" date="2014-04" db="EMBL/GenBank/DDBJ databases">
        <authorList>
            <consortium name="DOE Joint Genome Institute"/>
            <person name="Kuo A."/>
            <person name="Kohler A."/>
            <person name="Nagy L.G."/>
            <person name="Floudas D."/>
            <person name="Copeland A."/>
            <person name="Barry K.W."/>
            <person name="Cichocki N."/>
            <person name="Veneault-Fourrey C."/>
            <person name="LaButti K."/>
            <person name="Lindquist E.A."/>
            <person name="Lipzen A."/>
            <person name="Lundell T."/>
            <person name="Morin E."/>
            <person name="Murat C."/>
            <person name="Sun H."/>
            <person name="Tunlid A."/>
            <person name="Henrissat B."/>
            <person name="Grigoriev I.V."/>
            <person name="Hibbett D.S."/>
            <person name="Martin F."/>
            <person name="Nordberg H.P."/>
            <person name="Cantor M.N."/>
            <person name="Hua S.X."/>
        </authorList>
    </citation>
    <scope>NUCLEOTIDE SEQUENCE [LARGE SCALE GENOMIC DNA]</scope>
    <source>
        <strain evidence="1 2">LaAM-08-1</strain>
    </source>
</reference>
<proteinExistence type="predicted"/>
<protein>
    <submittedName>
        <fullName evidence="1">Uncharacterized protein</fullName>
    </submittedName>
</protein>
<accession>A0A0C9Y6D0</accession>
<keyword evidence="2" id="KW-1185">Reference proteome</keyword>
<name>A0A0C9Y6D0_9AGAR</name>
<evidence type="ECO:0000313" key="2">
    <source>
        <dbReference type="Proteomes" id="UP000054477"/>
    </source>
</evidence>
<dbReference type="Proteomes" id="UP000054477">
    <property type="component" value="Unassembled WGS sequence"/>
</dbReference>
<feature type="non-terminal residue" evidence="1">
    <location>
        <position position="137"/>
    </location>
</feature>